<dbReference type="FunCoup" id="A0A2J7QR87">
    <property type="interactions" value="157"/>
</dbReference>
<feature type="transmembrane region" description="Helical" evidence="9">
    <location>
        <begin position="440"/>
        <end position="460"/>
    </location>
</feature>
<dbReference type="PRINTS" id="PR00171">
    <property type="entry name" value="SUGRTRNSPORT"/>
</dbReference>
<feature type="transmembrane region" description="Helical" evidence="9">
    <location>
        <begin position="71"/>
        <end position="88"/>
    </location>
</feature>
<feature type="domain" description="Major facilitator superfamily (MFS) profile" evidence="10">
    <location>
        <begin position="69"/>
        <end position="495"/>
    </location>
</feature>
<feature type="transmembrane region" description="Helical" evidence="9">
    <location>
        <begin position="472"/>
        <end position="491"/>
    </location>
</feature>
<dbReference type="PANTHER" id="PTHR48021">
    <property type="match status" value="1"/>
</dbReference>
<dbReference type="FunFam" id="1.20.1250.20:FF:000055">
    <property type="entry name" value="Facilitated trehalose transporter Tret1-2 homolog"/>
    <property type="match status" value="1"/>
</dbReference>
<dbReference type="PROSITE" id="PS50850">
    <property type="entry name" value="MFS"/>
    <property type="match status" value="1"/>
</dbReference>
<dbReference type="InterPro" id="IPR020846">
    <property type="entry name" value="MFS_dom"/>
</dbReference>
<dbReference type="NCBIfam" id="TIGR00879">
    <property type="entry name" value="SP"/>
    <property type="match status" value="1"/>
</dbReference>
<dbReference type="InterPro" id="IPR005829">
    <property type="entry name" value="Sugar_transporter_CS"/>
</dbReference>
<dbReference type="PROSITE" id="PS00216">
    <property type="entry name" value="SUGAR_TRANSPORT_1"/>
    <property type="match status" value="1"/>
</dbReference>
<protein>
    <recommendedName>
        <fullName evidence="10">Major facilitator superfamily (MFS) profile domain-containing protein</fullName>
    </recommendedName>
</protein>
<keyword evidence="8" id="KW-0813">Transport</keyword>
<feature type="transmembrane region" description="Helical" evidence="9">
    <location>
        <begin position="305"/>
        <end position="325"/>
    </location>
</feature>
<keyword evidence="4 9" id="KW-1133">Transmembrane helix</keyword>
<feature type="transmembrane region" description="Helical" evidence="9">
    <location>
        <begin position="136"/>
        <end position="155"/>
    </location>
</feature>
<comment type="subcellular location">
    <subcellularLocation>
        <location evidence="1">Cell membrane</location>
        <topology evidence="1">Multi-pass membrane protein</topology>
    </subcellularLocation>
</comment>
<accession>A0A2J7QR87</accession>
<comment type="caution">
    <text evidence="11">The sequence shown here is derived from an EMBL/GenBank/DDBJ whole genome shotgun (WGS) entry which is preliminary data.</text>
</comment>
<dbReference type="GO" id="GO:0005886">
    <property type="term" value="C:plasma membrane"/>
    <property type="evidence" value="ECO:0007669"/>
    <property type="project" value="UniProtKB-SubCell"/>
</dbReference>
<dbReference type="Gene3D" id="1.20.1250.20">
    <property type="entry name" value="MFS general substrate transporter like domains"/>
    <property type="match status" value="1"/>
</dbReference>
<dbReference type="CDD" id="cd17358">
    <property type="entry name" value="MFS_GLUT6_8_Class3_like"/>
    <property type="match status" value="1"/>
</dbReference>
<evidence type="ECO:0000256" key="8">
    <source>
        <dbReference type="RuleBase" id="RU003346"/>
    </source>
</evidence>
<dbReference type="InterPro" id="IPR005828">
    <property type="entry name" value="MFS_sugar_transport-like"/>
</dbReference>
<feature type="transmembrane region" description="Helical" evidence="9">
    <location>
        <begin position="345"/>
        <end position="365"/>
    </location>
</feature>
<name>A0A2J7QR87_9NEOP</name>
<evidence type="ECO:0000259" key="10">
    <source>
        <dbReference type="PROSITE" id="PS50850"/>
    </source>
</evidence>
<dbReference type="InterPro" id="IPR044775">
    <property type="entry name" value="MFS_ERD6/Tret1-like"/>
</dbReference>
<evidence type="ECO:0000256" key="9">
    <source>
        <dbReference type="SAM" id="Phobius"/>
    </source>
</evidence>
<feature type="transmembrane region" description="Helical" evidence="9">
    <location>
        <begin position="108"/>
        <end position="129"/>
    </location>
</feature>
<proteinExistence type="inferred from homology"/>
<evidence type="ECO:0000256" key="3">
    <source>
        <dbReference type="ARBA" id="ARBA00022692"/>
    </source>
</evidence>
<dbReference type="OrthoDB" id="6612291at2759"/>
<dbReference type="PROSITE" id="PS00217">
    <property type="entry name" value="SUGAR_TRANSPORT_2"/>
    <property type="match status" value="1"/>
</dbReference>
<evidence type="ECO:0000256" key="2">
    <source>
        <dbReference type="ARBA" id="ARBA00022475"/>
    </source>
</evidence>
<sequence length="523" mass="56833">MTTVTYRMSEDVQERASFAARDVPTYGAVVDPTADDLVPLLEDMDPKGGVSTQILMAQEDQLPKAAKLPQYVAAVSVTLGGFALGNVLSWTSPTQGVLEDKLGTNSWAWVGALMALGAAVAVLPVGYLIDKIGRKYTMLGLVLPFTAGWALIAWADDSAAMYMVGRFITGMMGGAFSLTAPAYTSEISEKEIRGRLGSYFQLMLTIGILFVYGLGSVLTVFELSVVCGVVPLVFGVVFLFMPETPLYYLQQGQKDRAEASLKWFRGRNYAVESELQEIQTSVDEVAAQKLSITEAFRTTEAKRGLMIAFGLMIFQQLSGVNAVIFYATDIFKSAGSTLEPSTATIIVGVIQAVATFISTLVVDLLGRRKLLLLSDFVMAICTLLLGIYFYLRNETDFDDSNLGWLPLTSVCLFIVVFSLGYGPIPWMMVGELFAPQIKGFASSFSCVLNWILAFVVTRFYSDLALSFGTHTTFWIFAVISAIGTAFVFFFVPETKSKTLDQIQKELGGSAPAPSVATADIPKC</sequence>
<evidence type="ECO:0000256" key="5">
    <source>
        <dbReference type="ARBA" id="ARBA00023136"/>
    </source>
</evidence>
<dbReference type="InterPro" id="IPR003663">
    <property type="entry name" value="Sugar/inositol_transpt"/>
</dbReference>
<feature type="transmembrane region" description="Helical" evidence="9">
    <location>
        <begin position="372"/>
        <end position="391"/>
    </location>
</feature>
<dbReference type="InterPro" id="IPR050549">
    <property type="entry name" value="MFS_Trehalose_Transporter"/>
</dbReference>
<reference evidence="11 12" key="1">
    <citation type="submission" date="2017-12" db="EMBL/GenBank/DDBJ databases">
        <title>Hemimetabolous genomes reveal molecular basis of termite eusociality.</title>
        <authorList>
            <person name="Harrison M.C."/>
            <person name="Jongepier E."/>
            <person name="Robertson H.M."/>
            <person name="Arning N."/>
            <person name="Bitard-Feildel T."/>
            <person name="Chao H."/>
            <person name="Childers C.P."/>
            <person name="Dinh H."/>
            <person name="Doddapaneni H."/>
            <person name="Dugan S."/>
            <person name="Gowin J."/>
            <person name="Greiner C."/>
            <person name="Han Y."/>
            <person name="Hu H."/>
            <person name="Hughes D.S.T."/>
            <person name="Huylmans A.-K."/>
            <person name="Kemena C."/>
            <person name="Kremer L.P.M."/>
            <person name="Lee S.L."/>
            <person name="Lopez-Ezquerra A."/>
            <person name="Mallet L."/>
            <person name="Monroy-Kuhn J.M."/>
            <person name="Moser A."/>
            <person name="Murali S.C."/>
            <person name="Muzny D.M."/>
            <person name="Otani S."/>
            <person name="Piulachs M.-D."/>
            <person name="Poelchau M."/>
            <person name="Qu J."/>
            <person name="Schaub F."/>
            <person name="Wada-Katsumata A."/>
            <person name="Worley K.C."/>
            <person name="Xie Q."/>
            <person name="Ylla G."/>
            <person name="Poulsen M."/>
            <person name="Gibbs R.A."/>
            <person name="Schal C."/>
            <person name="Richards S."/>
            <person name="Belles X."/>
            <person name="Korb J."/>
            <person name="Bornberg-Bauer E."/>
        </authorList>
    </citation>
    <scope>NUCLEOTIDE SEQUENCE [LARGE SCALE GENOMIC DNA]</scope>
    <source>
        <tissue evidence="11">Whole body</tissue>
    </source>
</reference>
<dbReference type="STRING" id="105785.A0A2J7QR87"/>
<organism evidence="11 12">
    <name type="scientific">Cryptotermes secundus</name>
    <dbReference type="NCBI Taxonomy" id="105785"/>
    <lineage>
        <taxon>Eukaryota</taxon>
        <taxon>Metazoa</taxon>
        <taxon>Ecdysozoa</taxon>
        <taxon>Arthropoda</taxon>
        <taxon>Hexapoda</taxon>
        <taxon>Insecta</taxon>
        <taxon>Pterygota</taxon>
        <taxon>Neoptera</taxon>
        <taxon>Polyneoptera</taxon>
        <taxon>Dictyoptera</taxon>
        <taxon>Blattodea</taxon>
        <taxon>Blattoidea</taxon>
        <taxon>Termitoidae</taxon>
        <taxon>Kalotermitidae</taxon>
        <taxon>Cryptotermitinae</taxon>
        <taxon>Cryptotermes</taxon>
    </lineage>
</organism>
<dbReference type="Proteomes" id="UP000235965">
    <property type="component" value="Unassembled WGS sequence"/>
</dbReference>
<feature type="transmembrane region" description="Helical" evidence="9">
    <location>
        <begin position="161"/>
        <end position="184"/>
    </location>
</feature>
<dbReference type="SUPFAM" id="SSF103473">
    <property type="entry name" value="MFS general substrate transporter"/>
    <property type="match status" value="1"/>
</dbReference>
<keyword evidence="2" id="KW-1003">Cell membrane</keyword>
<feature type="transmembrane region" description="Helical" evidence="9">
    <location>
        <begin position="403"/>
        <end position="428"/>
    </location>
</feature>
<evidence type="ECO:0000256" key="7">
    <source>
        <dbReference type="ARBA" id="ARBA00024348"/>
    </source>
</evidence>
<keyword evidence="3 9" id="KW-0812">Transmembrane</keyword>
<keyword evidence="6" id="KW-0325">Glycoprotein</keyword>
<evidence type="ECO:0000256" key="1">
    <source>
        <dbReference type="ARBA" id="ARBA00004651"/>
    </source>
</evidence>
<comment type="similarity">
    <text evidence="7">Belongs to the major facilitator superfamily. Sugar transporter (TC 2.A.1.1) family. Trehalose transporter subfamily.</text>
</comment>
<evidence type="ECO:0000256" key="6">
    <source>
        <dbReference type="ARBA" id="ARBA00023180"/>
    </source>
</evidence>
<dbReference type="EMBL" id="NEVH01011922">
    <property type="protein sequence ID" value="PNF31099.1"/>
    <property type="molecule type" value="Genomic_DNA"/>
</dbReference>
<dbReference type="PANTHER" id="PTHR48021:SF1">
    <property type="entry name" value="GH07001P-RELATED"/>
    <property type="match status" value="1"/>
</dbReference>
<dbReference type="AlphaFoldDB" id="A0A2J7QR87"/>
<dbReference type="Pfam" id="PF00083">
    <property type="entry name" value="Sugar_tr"/>
    <property type="match status" value="1"/>
</dbReference>
<dbReference type="GO" id="GO:0051119">
    <property type="term" value="F:sugar transmembrane transporter activity"/>
    <property type="evidence" value="ECO:0007669"/>
    <property type="project" value="InterPro"/>
</dbReference>
<evidence type="ECO:0000313" key="12">
    <source>
        <dbReference type="Proteomes" id="UP000235965"/>
    </source>
</evidence>
<evidence type="ECO:0000313" key="11">
    <source>
        <dbReference type="EMBL" id="PNF31099.1"/>
    </source>
</evidence>
<feature type="transmembrane region" description="Helical" evidence="9">
    <location>
        <begin position="196"/>
        <end position="214"/>
    </location>
</feature>
<gene>
    <name evidence="11" type="ORF">B7P43_G16052</name>
</gene>
<feature type="transmembrane region" description="Helical" evidence="9">
    <location>
        <begin position="220"/>
        <end position="241"/>
    </location>
</feature>
<dbReference type="InterPro" id="IPR036259">
    <property type="entry name" value="MFS_trans_sf"/>
</dbReference>
<keyword evidence="12" id="KW-1185">Reference proteome</keyword>
<evidence type="ECO:0000256" key="4">
    <source>
        <dbReference type="ARBA" id="ARBA00022989"/>
    </source>
</evidence>
<keyword evidence="5 9" id="KW-0472">Membrane</keyword>
<dbReference type="InParanoid" id="A0A2J7QR87"/>